<organism evidence="2 3">
    <name type="scientific">Rhodotorula diobovata</name>
    <dbReference type="NCBI Taxonomy" id="5288"/>
    <lineage>
        <taxon>Eukaryota</taxon>
        <taxon>Fungi</taxon>
        <taxon>Dikarya</taxon>
        <taxon>Basidiomycota</taxon>
        <taxon>Pucciniomycotina</taxon>
        <taxon>Microbotryomycetes</taxon>
        <taxon>Sporidiobolales</taxon>
        <taxon>Sporidiobolaceae</taxon>
        <taxon>Rhodotorula</taxon>
    </lineage>
</organism>
<dbReference type="SMART" id="SM00028">
    <property type="entry name" value="TPR"/>
    <property type="match status" value="3"/>
</dbReference>
<dbReference type="PANTHER" id="PTHR46512">
    <property type="entry name" value="PEPTIDYLPROLYL ISOMERASE"/>
    <property type="match status" value="1"/>
</dbReference>
<feature type="compositionally biased region" description="Basic and acidic residues" evidence="1">
    <location>
        <begin position="74"/>
        <end position="88"/>
    </location>
</feature>
<sequence>MAEPKEKLEKMAKDAFETRLEGNELFKAGELQQALRKYHQVLLVLKGINWQSEPQKVVDSSEPLTEVDEDEAKEIEAAEGKGKEKEKTPAAAGDEDMGQQIKTALLNTYLNSAAIYIKQERWQRALESAKSAQKFDETNPKAKFREGQALIGLGQITAGKRLLEELQQVNPDSAVAAALNKLAQDEVQRSIKAKNELKGFLNRKPDAASSSSGSKEVGKTTASTTKDEGGATAAASSSSEPVKAGEADKSAVAASAAASMEASIDRSTAAETAGGEGQKK</sequence>
<dbReference type="STRING" id="5288.A0A5C5FTP5"/>
<feature type="compositionally biased region" description="Low complexity" evidence="1">
    <location>
        <begin position="250"/>
        <end position="262"/>
    </location>
</feature>
<dbReference type="InterPro" id="IPR050754">
    <property type="entry name" value="FKBP4/5/8-like"/>
</dbReference>
<gene>
    <name evidence="2" type="ORF">DMC30DRAFT_417118</name>
</gene>
<feature type="compositionally biased region" description="Polar residues" evidence="1">
    <location>
        <begin position="208"/>
        <end position="224"/>
    </location>
</feature>
<protein>
    <submittedName>
        <fullName evidence="2">Uncharacterized protein</fullName>
    </submittedName>
</protein>
<accession>A0A5C5FTP5</accession>
<name>A0A5C5FTP5_9BASI</name>
<keyword evidence="3" id="KW-1185">Reference proteome</keyword>
<dbReference type="AlphaFoldDB" id="A0A5C5FTP5"/>
<comment type="caution">
    <text evidence="2">The sequence shown here is derived from an EMBL/GenBank/DDBJ whole genome shotgun (WGS) entry which is preliminary data.</text>
</comment>
<evidence type="ECO:0000256" key="1">
    <source>
        <dbReference type="SAM" id="MobiDB-lite"/>
    </source>
</evidence>
<feature type="region of interest" description="Disordered" evidence="1">
    <location>
        <begin position="54"/>
        <end position="97"/>
    </location>
</feature>
<dbReference type="OrthoDB" id="433738at2759"/>
<dbReference type="EMBL" id="SOZI01000071">
    <property type="protein sequence ID" value="TNY20277.1"/>
    <property type="molecule type" value="Genomic_DNA"/>
</dbReference>
<dbReference type="SUPFAM" id="SSF48452">
    <property type="entry name" value="TPR-like"/>
    <property type="match status" value="1"/>
</dbReference>
<dbReference type="Proteomes" id="UP000311382">
    <property type="component" value="Unassembled WGS sequence"/>
</dbReference>
<dbReference type="InterPro" id="IPR011990">
    <property type="entry name" value="TPR-like_helical_dom_sf"/>
</dbReference>
<reference evidence="2 3" key="1">
    <citation type="submission" date="2019-03" db="EMBL/GenBank/DDBJ databases">
        <title>Rhodosporidium diobovatum UCD-FST 08-225 genome sequencing, assembly, and annotation.</title>
        <authorList>
            <person name="Fakankun I.U."/>
            <person name="Fristensky B."/>
            <person name="Levin D.B."/>
        </authorList>
    </citation>
    <scope>NUCLEOTIDE SEQUENCE [LARGE SCALE GENOMIC DNA]</scope>
    <source>
        <strain evidence="2 3">UCD-FST 08-225</strain>
    </source>
</reference>
<evidence type="ECO:0000313" key="3">
    <source>
        <dbReference type="Proteomes" id="UP000311382"/>
    </source>
</evidence>
<proteinExistence type="predicted"/>
<evidence type="ECO:0000313" key="2">
    <source>
        <dbReference type="EMBL" id="TNY20277.1"/>
    </source>
</evidence>
<dbReference type="InterPro" id="IPR019734">
    <property type="entry name" value="TPR_rpt"/>
</dbReference>
<dbReference type="Pfam" id="PF14559">
    <property type="entry name" value="TPR_19"/>
    <property type="match status" value="1"/>
</dbReference>
<dbReference type="Gene3D" id="1.25.40.10">
    <property type="entry name" value="Tetratricopeptide repeat domain"/>
    <property type="match status" value="1"/>
</dbReference>
<feature type="region of interest" description="Disordered" evidence="1">
    <location>
        <begin position="196"/>
        <end position="280"/>
    </location>
</feature>